<dbReference type="GO" id="GO:0005762">
    <property type="term" value="C:mitochondrial large ribosomal subunit"/>
    <property type="evidence" value="ECO:0007669"/>
    <property type="project" value="InterPro"/>
</dbReference>
<dbReference type="InterPro" id="IPR040922">
    <property type="entry name" value="Ribosomal_mL59_dom"/>
</dbReference>
<feature type="region of interest" description="Disordered" evidence="1">
    <location>
        <begin position="184"/>
        <end position="208"/>
    </location>
</feature>
<dbReference type="PANTHER" id="PTHR28041">
    <property type="entry name" value="54S RIBOSOMAL PROTEIN L25, MITOCHONDRIAL"/>
    <property type="match status" value="1"/>
</dbReference>
<proteinExistence type="predicted"/>
<feature type="domain" description="Large ribosomal subunit protein mL59" evidence="2">
    <location>
        <begin position="24"/>
        <end position="185"/>
    </location>
</feature>
<sequence length="208" mass="23997">MSAAAAAGLNAVKRFRLHEIKGLHHHLKRYGPLPEKADANPKALQLPNPFLPRFNPTSGRWAPPKYSLRRQAELVKLAKASKTLHLLPPGPKLRAAEILAAPAKNPKLTLEEKKKVLREGWLSKVEWAGKVNERRVKGADSGTRLYSGKKRMFKGHKWERVKRRRFNYKKILLKDMDQRIKRYKSYHKNRRPNPLDTPQANKKAKLPF</sequence>
<evidence type="ECO:0000256" key="1">
    <source>
        <dbReference type="SAM" id="MobiDB-lite"/>
    </source>
</evidence>
<evidence type="ECO:0000313" key="3">
    <source>
        <dbReference type="EMBL" id="KAK0470487.1"/>
    </source>
</evidence>
<keyword evidence="4" id="KW-1185">Reference proteome</keyword>
<protein>
    <recommendedName>
        <fullName evidence="2">Large ribosomal subunit protein mL59 domain-containing protein</fullName>
    </recommendedName>
</protein>
<reference evidence="3" key="1">
    <citation type="submission" date="2023-06" db="EMBL/GenBank/DDBJ databases">
        <authorList>
            <consortium name="Lawrence Berkeley National Laboratory"/>
            <person name="Ahrendt S."/>
            <person name="Sahu N."/>
            <person name="Indic B."/>
            <person name="Wong-Bajracharya J."/>
            <person name="Merenyi Z."/>
            <person name="Ke H.-M."/>
            <person name="Monk M."/>
            <person name="Kocsube S."/>
            <person name="Drula E."/>
            <person name="Lipzen A."/>
            <person name="Balint B."/>
            <person name="Henrissat B."/>
            <person name="Andreopoulos B."/>
            <person name="Martin F.M."/>
            <person name="Harder C.B."/>
            <person name="Rigling D."/>
            <person name="Ford K.L."/>
            <person name="Foster G.D."/>
            <person name="Pangilinan J."/>
            <person name="Papanicolaou A."/>
            <person name="Barry K."/>
            <person name="LaButti K."/>
            <person name="Viragh M."/>
            <person name="Koriabine M."/>
            <person name="Yan M."/>
            <person name="Riley R."/>
            <person name="Champramary S."/>
            <person name="Plett K.L."/>
            <person name="Tsai I.J."/>
            <person name="Slot J."/>
            <person name="Sipos G."/>
            <person name="Plett J."/>
            <person name="Nagy L.G."/>
            <person name="Grigoriev I.V."/>
        </authorList>
    </citation>
    <scope>NUCLEOTIDE SEQUENCE</scope>
    <source>
        <strain evidence="3">ICMP 16352</strain>
    </source>
</reference>
<accession>A0AA39TUG0</accession>
<dbReference type="Pfam" id="PF18126">
    <property type="entry name" value="Mitoc_mL59"/>
    <property type="match status" value="1"/>
</dbReference>
<name>A0AA39TUG0_9AGAR</name>
<organism evidence="3 4">
    <name type="scientific">Armillaria novae-zelandiae</name>
    <dbReference type="NCBI Taxonomy" id="153914"/>
    <lineage>
        <taxon>Eukaryota</taxon>
        <taxon>Fungi</taxon>
        <taxon>Dikarya</taxon>
        <taxon>Basidiomycota</taxon>
        <taxon>Agaricomycotina</taxon>
        <taxon>Agaricomycetes</taxon>
        <taxon>Agaricomycetidae</taxon>
        <taxon>Agaricales</taxon>
        <taxon>Marasmiineae</taxon>
        <taxon>Physalacriaceae</taxon>
        <taxon>Armillaria</taxon>
    </lineage>
</organism>
<gene>
    <name evidence="3" type="ORF">IW261DRAFT_1516244</name>
</gene>
<dbReference type="Proteomes" id="UP001175227">
    <property type="component" value="Unassembled WGS sequence"/>
</dbReference>
<dbReference type="InterPro" id="IPR037507">
    <property type="entry name" value="Ribosomal_mL59"/>
</dbReference>
<evidence type="ECO:0000259" key="2">
    <source>
        <dbReference type="Pfam" id="PF18126"/>
    </source>
</evidence>
<dbReference type="GO" id="GO:0003735">
    <property type="term" value="F:structural constituent of ribosome"/>
    <property type="evidence" value="ECO:0007669"/>
    <property type="project" value="InterPro"/>
</dbReference>
<evidence type="ECO:0000313" key="4">
    <source>
        <dbReference type="Proteomes" id="UP001175227"/>
    </source>
</evidence>
<comment type="caution">
    <text evidence="3">The sequence shown here is derived from an EMBL/GenBank/DDBJ whole genome shotgun (WGS) entry which is preliminary data.</text>
</comment>
<dbReference type="EMBL" id="JAUEPR010000063">
    <property type="protein sequence ID" value="KAK0470487.1"/>
    <property type="molecule type" value="Genomic_DNA"/>
</dbReference>
<dbReference type="AlphaFoldDB" id="A0AA39TUG0"/>
<dbReference type="PANTHER" id="PTHR28041:SF1">
    <property type="entry name" value="LARGE RIBOSOMAL SUBUNIT PROTEIN ML59"/>
    <property type="match status" value="1"/>
</dbReference>